<feature type="transmembrane region" description="Helical" evidence="5">
    <location>
        <begin position="394"/>
        <end position="415"/>
    </location>
</feature>
<dbReference type="GO" id="GO:0016020">
    <property type="term" value="C:membrane"/>
    <property type="evidence" value="ECO:0007669"/>
    <property type="project" value="UniProtKB-SubCell"/>
</dbReference>
<feature type="transmembrane region" description="Helical" evidence="5">
    <location>
        <begin position="333"/>
        <end position="354"/>
    </location>
</feature>
<accession>A0A1R2BSZ0</accession>
<evidence type="ECO:0000256" key="1">
    <source>
        <dbReference type="ARBA" id="ARBA00004141"/>
    </source>
</evidence>
<feature type="transmembrane region" description="Helical" evidence="5">
    <location>
        <begin position="119"/>
        <end position="139"/>
    </location>
</feature>
<feature type="chain" id="PRO_5010218177" description="Membrane transporter protein" evidence="6">
    <location>
        <begin position="19"/>
        <end position="431"/>
    </location>
</feature>
<feature type="transmembrane region" description="Helical" evidence="5">
    <location>
        <begin position="212"/>
        <end position="234"/>
    </location>
</feature>
<dbReference type="PANTHER" id="PTHR14255:SF3">
    <property type="entry name" value="SULFITE EXPORTER TAUE_SAFE FAMILY PROTEIN 5-RELATED"/>
    <property type="match status" value="1"/>
</dbReference>
<feature type="transmembrane region" description="Helical" evidence="5">
    <location>
        <begin position="296"/>
        <end position="321"/>
    </location>
</feature>
<proteinExistence type="predicted"/>
<evidence type="ECO:0008006" key="9">
    <source>
        <dbReference type="Google" id="ProtNLM"/>
    </source>
</evidence>
<keyword evidence="6" id="KW-0732">Signal</keyword>
<feature type="transmembrane region" description="Helical" evidence="5">
    <location>
        <begin position="145"/>
        <end position="165"/>
    </location>
</feature>
<gene>
    <name evidence="7" type="ORF">SteCoe_20009</name>
</gene>
<dbReference type="AlphaFoldDB" id="A0A1R2BSZ0"/>
<feature type="transmembrane region" description="Helical" evidence="5">
    <location>
        <begin position="361"/>
        <end position="382"/>
    </location>
</feature>
<dbReference type="OrthoDB" id="301723at2759"/>
<evidence type="ECO:0000256" key="2">
    <source>
        <dbReference type="ARBA" id="ARBA00022692"/>
    </source>
</evidence>
<evidence type="ECO:0000256" key="3">
    <source>
        <dbReference type="ARBA" id="ARBA00022989"/>
    </source>
</evidence>
<keyword evidence="8" id="KW-1185">Reference proteome</keyword>
<feature type="signal peptide" evidence="6">
    <location>
        <begin position="1"/>
        <end position="18"/>
    </location>
</feature>
<dbReference type="GO" id="GO:0016567">
    <property type="term" value="P:protein ubiquitination"/>
    <property type="evidence" value="ECO:0007669"/>
    <property type="project" value="TreeGrafter"/>
</dbReference>
<feature type="transmembrane region" description="Helical" evidence="5">
    <location>
        <begin position="87"/>
        <end position="107"/>
    </location>
</feature>
<reference evidence="7 8" key="1">
    <citation type="submission" date="2016-11" db="EMBL/GenBank/DDBJ databases">
        <title>The macronuclear genome of Stentor coeruleus: a giant cell with tiny introns.</title>
        <authorList>
            <person name="Slabodnick M."/>
            <person name="Ruby J.G."/>
            <person name="Reiff S.B."/>
            <person name="Swart E.C."/>
            <person name="Gosai S."/>
            <person name="Prabakaran S."/>
            <person name="Witkowska E."/>
            <person name="Larue G.E."/>
            <person name="Fisher S."/>
            <person name="Freeman R.M."/>
            <person name="Gunawardena J."/>
            <person name="Chu W."/>
            <person name="Stover N.A."/>
            <person name="Gregory B.D."/>
            <person name="Nowacki M."/>
            <person name="Derisi J."/>
            <person name="Roy S.W."/>
            <person name="Marshall W.F."/>
            <person name="Sood P."/>
        </authorList>
    </citation>
    <scope>NUCLEOTIDE SEQUENCE [LARGE SCALE GENOMIC DNA]</scope>
    <source>
        <strain evidence="7">WM001</strain>
    </source>
</reference>
<evidence type="ECO:0000256" key="6">
    <source>
        <dbReference type="SAM" id="SignalP"/>
    </source>
</evidence>
<sequence length="431" mass="47039">MNHYFILLLVTTAYSCQLDSECSSGEICNKGQCDHKSLFPMTGLEVLSTFLIFSMSGLAGASGIGGGVLYVIFFITMFNFNPSDAVALSQFTMVGTSFTASFIKIFHRHPSRNRPLIDYDIISILISPLLIGTTLGVMLNITSPYWLILLILTAALAYLTSSTVISAKKHYIQESQGLCNSVLIKDDIEEDLNPNLQNIYAIEKQILPLKNILIIISVYILTLFSSLIGGSKTFKSLAGIEFCSEIYWTLLGLFIGILLVITLGCSKMLIKKYLVKVSYGYEFDDKDIKWDNKSCIIISCSGFFAGMIGALVGVGGALVVSPVLLKIGIRPEVLTATTSFLIFFTSTVSSLKYLISGKVNVLYGLWGLAFALIGSALGVFVIKAVVENYKRSSLIIMVLALALGISTISIVVYGIHSTISQDNDFGFHDYC</sequence>
<keyword evidence="2 5" id="KW-0812">Transmembrane</keyword>
<dbReference type="EMBL" id="MPUH01000450">
    <property type="protein sequence ID" value="OMJ79866.1"/>
    <property type="molecule type" value="Genomic_DNA"/>
</dbReference>
<dbReference type="InterPro" id="IPR002781">
    <property type="entry name" value="TM_pro_TauE-like"/>
</dbReference>
<evidence type="ECO:0000256" key="4">
    <source>
        <dbReference type="ARBA" id="ARBA00023136"/>
    </source>
</evidence>
<feature type="transmembrane region" description="Helical" evidence="5">
    <location>
        <begin position="246"/>
        <end position="266"/>
    </location>
</feature>
<protein>
    <recommendedName>
        <fullName evidence="9">Membrane transporter protein</fullName>
    </recommendedName>
</protein>
<dbReference type="Proteomes" id="UP000187209">
    <property type="component" value="Unassembled WGS sequence"/>
</dbReference>
<feature type="transmembrane region" description="Helical" evidence="5">
    <location>
        <begin position="46"/>
        <end position="75"/>
    </location>
</feature>
<keyword evidence="3 5" id="KW-1133">Transmembrane helix</keyword>
<comment type="subcellular location">
    <subcellularLocation>
        <location evidence="1">Membrane</location>
        <topology evidence="1">Multi-pass membrane protein</topology>
    </subcellularLocation>
</comment>
<name>A0A1R2BSZ0_9CILI</name>
<dbReference type="PANTHER" id="PTHR14255">
    <property type="entry name" value="CEREBLON"/>
    <property type="match status" value="1"/>
</dbReference>
<dbReference type="GO" id="GO:0031464">
    <property type="term" value="C:Cul4A-RING E3 ubiquitin ligase complex"/>
    <property type="evidence" value="ECO:0007669"/>
    <property type="project" value="TreeGrafter"/>
</dbReference>
<evidence type="ECO:0000313" key="8">
    <source>
        <dbReference type="Proteomes" id="UP000187209"/>
    </source>
</evidence>
<comment type="caution">
    <text evidence="7">The sequence shown here is derived from an EMBL/GenBank/DDBJ whole genome shotgun (WGS) entry which is preliminary data.</text>
</comment>
<dbReference type="Pfam" id="PF01925">
    <property type="entry name" value="TauE"/>
    <property type="match status" value="1"/>
</dbReference>
<organism evidence="7 8">
    <name type="scientific">Stentor coeruleus</name>
    <dbReference type="NCBI Taxonomy" id="5963"/>
    <lineage>
        <taxon>Eukaryota</taxon>
        <taxon>Sar</taxon>
        <taxon>Alveolata</taxon>
        <taxon>Ciliophora</taxon>
        <taxon>Postciliodesmatophora</taxon>
        <taxon>Heterotrichea</taxon>
        <taxon>Heterotrichida</taxon>
        <taxon>Stentoridae</taxon>
        <taxon>Stentor</taxon>
    </lineage>
</organism>
<keyword evidence="4 5" id="KW-0472">Membrane</keyword>
<evidence type="ECO:0000313" key="7">
    <source>
        <dbReference type="EMBL" id="OMJ79866.1"/>
    </source>
</evidence>
<evidence type="ECO:0000256" key="5">
    <source>
        <dbReference type="SAM" id="Phobius"/>
    </source>
</evidence>